<evidence type="ECO:0000313" key="9">
    <source>
        <dbReference type="EMBL" id="APW63993.1"/>
    </source>
</evidence>
<accession>A0A1U7CYM8</accession>
<dbReference type="GO" id="GO:0046872">
    <property type="term" value="F:metal ion binding"/>
    <property type="evidence" value="ECO:0007669"/>
    <property type="project" value="UniProtKB-KW"/>
</dbReference>
<sequence>MRDDDGLWYKDAIIYEAHVRAFFDSNDDGVGDFRGLTLKLDYLRDLGVTAIWLLPFYPSPLRDDGYDIADYTKVNKQYGRLSDFREFLETAHRLGMRVITELVLNHTSDQHEWFQRARTAPAGSPERDFYVWSDTPDLYPEARIIFKDFEVSNWTWDPVANAYFWHRFYSHQPDLNYDNPAVWEAVFPLVDFWFGMGVDGLRLDAVPYLYERPGTNCENLPETHEFLKALRKHVDEKFPTPPRMFLAEANQWPEDAVAYFGDDDECHMAFHFPVMPRLFMALHQEDRFPILDILAQTPAIPENSQWCMFLRNHDELTLEMVTDEERDSMYRAYAQDPEARINLGIRHRLAPLLYNDRRRIELMTALLFSLPGTPVLYYGDEIGMGDNIYLGDRNGVRTPMQWSPDRNAGFSNCNPQKLYFPVITDSEYHYEAVNVESQQQNTSSLLWWTKRMIALRKQHRAFGRGTLDFLRPENAKILVFVRSYEDERILVVANLSRFMQYVELDLREFQGCVPEELSGRSLLPPIDERPYRLTLSPYAFYWFLLKPADAAKPALDGEPLRVGDLPALTVADDWRTELCGKDHARLGVILPSFLERRRPPGVPRIVAAHITRSFADPMGSGDIQWLVVRVELDTGDTESSILPLTVIGEDDSSRLLESASTAVLARLTGNRTGLLCDAVAAPACGQELVQAIQAGMTAPLADGELAAVALKGLAEAVGDAHTLVPSHLIRGERFNATLVFDERLTLKTFRSVETEINPDFEIRTFLSARQEAPIVAPVLGYIEYRRVHGPPVTVAVLNQYIPNHGTAWHLTINQLSQFYERVAAHSHRRISETPSDPNPAVPDPGAEASLEEIIGGFESIARKIGVQTALLHRTLASDSRAADFRPEPFGRLYQRSLYQAMRNLTHQVFTRLTFELPRLTEPVKADAARLLSLREPLLERFREVADTPLGGSRIRIHGDYELDQLVYTGTDFVVIDFEADLEDSTGERRVKRSPLRDVAAMIRSFDYAAHSVLFDLEHKEGRPPGLVRHEDRSALEPWARRWQSRISRQFVDAYFESLDRPGLLPATRSQCEFLLDVMLLERALDEVGRDMARRPDWMVVPLRALLRMLEPEAPPPSNEVLGV</sequence>
<name>A0A1U7CYM8_9BACT</name>
<evidence type="ECO:0000313" key="10">
    <source>
        <dbReference type="Proteomes" id="UP000186309"/>
    </source>
</evidence>
<evidence type="ECO:0000256" key="5">
    <source>
        <dbReference type="ARBA" id="ARBA00022837"/>
    </source>
</evidence>
<dbReference type="InterPro" id="IPR013780">
    <property type="entry name" value="Glyco_hydro_b"/>
</dbReference>
<dbReference type="GO" id="GO:0005975">
    <property type="term" value="P:carbohydrate metabolic process"/>
    <property type="evidence" value="ECO:0007669"/>
    <property type="project" value="InterPro"/>
</dbReference>
<dbReference type="Pfam" id="PF00128">
    <property type="entry name" value="Alpha-amylase"/>
    <property type="match status" value="2"/>
</dbReference>
<dbReference type="OrthoDB" id="9805159at2"/>
<dbReference type="EMBL" id="CP019082">
    <property type="protein sequence ID" value="APW63993.1"/>
    <property type="molecule type" value="Genomic_DNA"/>
</dbReference>
<dbReference type="Pfam" id="PF16657">
    <property type="entry name" value="Malt_amylase_C"/>
    <property type="match status" value="1"/>
</dbReference>
<dbReference type="InterPro" id="IPR032091">
    <property type="entry name" value="Malt_amylase-like_C"/>
</dbReference>
<dbReference type="RefSeq" id="WP_076350284.1">
    <property type="nucleotide sequence ID" value="NZ_CP019082.1"/>
</dbReference>
<dbReference type="SUPFAM" id="SSF51445">
    <property type="entry name" value="(Trans)glycosidases"/>
    <property type="match status" value="1"/>
</dbReference>
<dbReference type="PANTHER" id="PTHR10357:SF219">
    <property type="entry name" value="MALTOSE ALPHA-D-GLUCOSYLTRANSFERASE"/>
    <property type="match status" value="1"/>
</dbReference>
<dbReference type="PANTHER" id="PTHR10357">
    <property type="entry name" value="ALPHA-AMYLASE FAMILY MEMBER"/>
    <property type="match status" value="1"/>
</dbReference>
<dbReference type="EC" id="5.4.99.16" evidence="3"/>
<dbReference type="FunFam" id="3.20.20.80:FF:000055">
    <property type="entry name" value="Trehalose synthase"/>
    <property type="match status" value="1"/>
</dbReference>
<dbReference type="SUPFAM" id="SSF51011">
    <property type="entry name" value="Glycosyl hydrolase domain"/>
    <property type="match status" value="1"/>
</dbReference>
<gene>
    <name evidence="9" type="ORF">BSF38_05581</name>
</gene>
<dbReference type="GO" id="GO:0047471">
    <property type="term" value="F:maltose alpha-D-glucosyltransferase activity"/>
    <property type="evidence" value="ECO:0007669"/>
    <property type="project" value="UniProtKB-EC"/>
</dbReference>
<evidence type="ECO:0000256" key="7">
    <source>
        <dbReference type="ARBA" id="ARBA00031378"/>
    </source>
</evidence>
<dbReference type="InterPro" id="IPR012810">
    <property type="entry name" value="TreS/a-amylase_N"/>
</dbReference>
<evidence type="ECO:0000256" key="2">
    <source>
        <dbReference type="ARBA" id="ARBA00005496"/>
    </source>
</evidence>
<reference evidence="10" key="1">
    <citation type="submission" date="2016-12" db="EMBL/GenBank/DDBJ databases">
        <title>Comparative genomics of four Isosphaeraceae planctomycetes: a common pool of plasmids and glycoside hydrolase genes.</title>
        <authorList>
            <person name="Ivanova A."/>
        </authorList>
    </citation>
    <scope>NUCLEOTIDE SEQUENCE [LARGE SCALE GENOMIC DNA]</scope>
    <source>
        <strain evidence="10">PX4</strain>
    </source>
</reference>
<dbReference type="InterPro" id="IPR045857">
    <property type="entry name" value="O16G_dom_2"/>
</dbReference>
<proteinExistence type="inferred from homology"/>
<evidence type="ECO:0000256" key="4">
    <source>
        <dbReference type="ARBA" id="ARBA00022723"/>
    </source>
</evidence>
<protein>
    <recommendedName>
        <fullName evidence="3">maltose alpha-D-glucosyltransferase</fullName>
        <ecNumber evidence="3">5.4.99.16</ecNumber>
    </recommendedName>
    <alternativeName>
        <fullName evidence="7">Maltose alpha-D-glucosyltransferase</fullName>
    </alternativeName>
</protein>
<evidence type="ECO:0000256" key="3">
    <source>
        <dbReference type="ARBA" id="ARBA00012619"/>
    </source>
</evidence>
<dbReference type="InterPro" id="IPR017853">
    <property type="entry name" value="GH"/>
</dbReference>
<dbReference type="InterPro" id="IPR011009">
    <property type="entry name" value="Kinase-like_dom_sf"/>
</dbReference>
<keyword evidence="4" id="KW-0479">Metal-binding</keyword>
<dbReference type="SUPFAM" id="SSF56112">
    <property type="entry name" value="Protein kinase-like (PK-like)"/>
    <property type="match status" value="1"/>
</dbReference>
<evidence type="ECO:0000259" key="8">
    <source>
        <dbReference type="SMART" id="SM00642"/>
    </source>
</evidence>
<dbReference type="Gene3D" id="2.60.40.1180">
    <property type="entry name" value="Golgi alpha-mannosidase II"/>
    <property type="match status" value="1"/>
</dbReference>
<keyword evidence="6 9" id="KW-0413">Isomerase</keyword>
<comment type="catalytic activity">
    <reaction evidence="1">
        <text>D-maltose = alpha,alpha-trehalose</text>
        <dbReference type="Rhea" id="RHEA:15145"/>
        <dbReference type="ChEBI" id="CHEBI:16551"/>
        <dbReference type="ChEBI" id="CHEBI:17306"/>
        <dbReference type="EC" id="5.4.99.16"/>
    </reaction>
</comment>
<comment type="similarity">
    <text evidence="2">Belongs to the glycosyl hydrolase 13 family. TreS subfamily.</text>
</comment>
<dbReference type="STRING" id="1387353.BSF38_05581"/>
<evidence type="ECO:0000256" key="6">
    <source>
        <dbReference type="ARBA" id="ARBA00023235"/>
    </source>
</evidence>
<dbReference type="Proteomes" id="UP000186309">
    <property type="component" value="Chromosome"/>
</dbReference>
<keyword evidence="10" id="KW-1185">Reference proteome</keyword>
<dbReference type="NCBIfam" id="TIGR02456">
    <property type="entry name" value="treS_nterm"/>
    <property type="match status" value="1"/>
</dbReference>
<dbReference type="KEGG" id="pbor:BSF38_05581"/>
<dbReference type="CDD" id="cd11334">
    <property type="entry name" value="AmyAc_TreS"/>
    <property type="match status" value="1"/>
</dbReference>
<dbReference type="Gene3D" id="3.20.20.80">
    <property type="entry name" value="Glycosidases"/>
    <property type="match status" value="1"/>
</dbReference>
<dbReference type="SMART" id="SM00642">
    <property type="entry name" value="Aamy"/>
    <property type="match status" value="1"/>
</dbReference>
<organism evidence="9 10">
    <name type="scientific">Paludisphaera borealis</name>
    <dbReference type="NCBI Taxonomy" id="1387353"/>
    <lineage>
        <taxon>Bacteria</taxon>
        <taxon>Pseudomonadati</taxon>
        <taxon>Planctomycetota</taxon>
        <taxon>Planctomycetia</taxon>
        <taxon>Isosphaerales</taxon>
        <taxon>Isosphaeraceae</taxon>
        <taxon>Paludisphaera</taxon>
    </lineage>
</organism>
<dbReference type="Gene3D" id="3.90.1200.10">
    <property type="match status" value="1"/>
</dbReference>
<dbReference type="InterPro" id="IPR006047">
    <property type="entry name" value="GH13_cat_dom"/>
</dbReference>
<dbReference type="Gene3D" id="3.90.400.10">
    <property type="entry name" value="Oligo-1,6-glucosidase, Domain 2"/>
    <property type="match status" value="1"/>
</dbReference>
<keyword evidence="5" id="KW-0106">Calcium</keyword>
<dbReference type="AlphaFoldDB" id="A0A1U7CYM8"/>
<feature type="domain" description="Glycosyl hydrolase family 13 catalytic" evidence="8">
    <location>
        <begin position="16"/>
        <end position="417"/>
    </location>
</feature>
<evidence type="ECO:0000256" key="1">
    <source>
        <dbReference type="ARBA" id="ARBA00001595"/>
    </source>
</evidence>